<gene>
    <name evidence="2" type="ORF">SLI_7142</name>
</gene>
<organism evidence="2 3">
    <name type="scientific">Streptomyces lividans 1326</name>
    <dbReference type="NCBI Taxonomy" id="1200984"/>
    <lineage>
        <taxon>Bacteria</taxon>
        <taxon>Bacillati</taxon>
        <taxon>Actinomycetota</taxon>
        <taxon>Actinomycetes</taxon>
        <taxon>Kitasatosporales</taxon>
        <taxon>Streptomycetaceae</taxon>
        <taxon>Streptomyces</taxon>
    </lineage>
</organism>
<dbReference type="Proteomes" id="UP000014062">
    <property type="component" value="Chromosome"/>
</dbReference>
<accession>A0A7U9E206</accession>
<sequence length="43" mass="4647">MTVYGEPEVPRRAIRDRAARRAASGSKRSACRVVRVAPQGHGA</sequence>
<protein>
    <submittedName>
        <fullName evidence="2">Uncharacterized protein</fullName>
    </submittedName>
</protein>
<reference evidence="3" key="1">
    <citation type="journal article" date="2013" name="Genome Biol. Evol.">
        <title>The genome sequence of Streptomyces lividans 66 reveals a novel tRNA-dependent peptide biosynthetic system within a metal-related genomic island.</title>
        <authorList>
            <person name="Cruz-Morales P."/>
            <person name="Vijgenboom E."/>
            <person name="Iruegas-Bocardo F."/>
            <person name="Girard G."/>
            <person name="Yanez-Guerra L.A."/>
            <person name="Ramos-Aboites H.E."/>
            <person name="Pernodet J.L."/>
            <person name="Anne J."/>
            <person name="van Wezel G.P."/>
            <person name="Barona-Gomez F."/>
        </authorList>
    </citation>
    <scope>NUCLEOTIDE SEQUENCE [LARGE SCALE GENOMIC DNA]</scope>
    <source>
        <strain evidence="3">1326</strain>
    </source>
</reference>
<evidence type="ECO:0000313" key="2">
    <source>
        <dbReference type="EMBL" id="EOY51846.1"/>
    </source>
</evidence>
<dbReference type="AlphaFoldDB" id="A0A7U9E206"/>
<feature type="compositionally biased region" description="Low complexity" evidence="1">
    <location>
        <begin position="21"/>
        <end position="32"/>
    </location>
</feature>
<evidence type="ECO:0000313" key="3">
    <source>
        <dbReference type="Proteomes" id="UP000014062"/>
    </source>
</evidence>
<feature type="region of interest" description="Disordered" evidence="1">
    <location>
        <begin position="15"/>
        <end position="43"/>
    </location>
</feature>
<dbReference type="EMBL" id="CM001889">
    <property type="protein sequence ID" value="EOY51846.1"/>
    <property type="molecule type" value="Genomic_DNA"/>
</dbReference>
<evidence type="ECO:0000256" key="1">
    <source>
        <dbReference type="SAM" id="MobiDB-lite"/>
    </source>
</evidence>
<name>A0A7U9E206_STRLI</name>
<proteinExistence type="predicted"/>